<gene>
    <name evidence="5" type="ORF">UA08_04901</name>
</gene>
<dbReference type="GO" id="GO:0016787">
    <property type="term" value="F:hydrolase activity"/>
    <property type="evidence" value="ECO:0007669"/>
    <property type="project" value="UniProtKB-KW"/>
</dbReference>
<evidence type="ECO:0000313" key="5">
    <source>
        <dbReference type="EMBL" id="OKL60159.1"/>
    </source>
</evidence>
<name>A0A225AX10_TALAT</name>
<comment type="caution">
    <text evidence="5">The sequence shown here is derived from an EMBL/GenBank/DDBJ whole genome shotgun (WGS) entry which is preliminary data.</text>
</comment>
<evidence type="ECO:0000313" key="6">
    <source>
        <dbReference type="Proteomes" id="UP000214365"/>
    </source>
</evidence>
<dbReference type="InterPro" id="IPR002018">
    <property type="entry name" value="CarbesteraseB"/>
</dbReference>
<dbReference type="PROSITE" id="PS00122">
    <property type="entry name" value="CARBOXYLESTERASE_B_1"/>
    <property type="match status" value="1"/>
</dbReference>
<keyword evidence="2 3" id="KW-0378">Hydrolase</keyword>
<dbReference type="PANTHER" id="PTHR11559">
    <property type="entry name" value="CARBOXYLESTERASE"/>
    <property type="match status" value="1"/>
</dbReference>
<dbReference type="InterPro" id="IPR019819">
    <property type="entry name" value="Carboxylesterase_B_CS"/>
</dbReference>
<sequence>MVSSSSSSSIARPTVHLAQGTVVGTVQNEFSKAPVQSFRGIPYALPPTGDRRFRRPVKVPADPSRIIDASKYGAVAPGKVFVASGPKLEISEDCLTVNVFRQVPREDDGLLPVLVYIHGGAFNRGSASMHNTASMVAWSDSPFIGVSFNYRLGSLGFLPSKLSAKEGILNLGLHDQVLLFEWVQENIQAFGGDKDNITLAGLSAGAHSVGHHMMRYSQSNPGPFQRVIIESGSPTSRAVRRYDAEIHEQQFQDFLEQVKCANDIPEDEIFPFLRSLPLETITQAQNAVFDKYNPSLRWAFQPVIDGELIPRAPMDSWRMNDYYKVPILTGFTENEGSLYVNKQMETGDEFTNFFRTLLPQLSDDDIQMIEKLYPDPHSSADQTYKLHAGMTGVGRQYRRIEAAYGQYAYSAPARQTAHMASTRQIAPVYLYHWAAKSSVIGGATHGDNMRYETLNEEIINRSASQRDLAGTFHAYVTSFICHKGDPNATAGEWQSRPKWLAYKQDEPKTMIFGKDNNELIGGDVGITAELSDDPWAREECIFWRDRAALTQQ</sequence>
<protein>
    <recommendedName>
        <fullName evidence="3">Carboxylic ester hydrolase</fullName>
        <ecNumber evidence="3">3.1.1.-</ecNumber>
    </recommendedName>
</protein>
<evidence type="ECO:0000256" key="2">
    <source>
        <dbReference type="ARBA" id="ARBA00022801"/>
    </source>
</evidence>
<dbReference type="SUPFAM" id="SSF53474">
    <property type="entry name" value="alpha/beta-Hydrolases"/>
    <property type="match status" value="1"/>
</dbReference>
<dbReference type="GeneID" id="31004656"/>
<accession>A0A225AX10</accession>
<feature type="domain" description="Carboxylesterase type B" evidence="4">
    <location>
        <begin position="12"/>
        <end position="517"/>
    </location>
</feature>
<dbReference type="RefSeq" id="XP_020120280.1">
    <property type="nucleotide sequence ID" value="XM_020267221.1"/>
</dbReference>
<evidence type="ECO:0000256" key="1">
    <source>
        <dbReference type="ARBA" id="ARBA00005964"/>
    </source>
</evidence>
<proteinExistence type="inferred from homology"/>
<dbReference type="FunFam" id="3.40.50.1820:FF:000263">
    <property type="entry name" value="Carboxylic ester hydrolase"/>
    <property type="match status" value="1"/>
</dbReference>
<comment type="similarity">
    <text evidence="1 3">Belongs to the type-B carboxylesterase/lipase family.</text>
</comment>
<organism evidence="5 6">
    <name type="scientific">Talaromyces atroroseus</name>
    <dbReference type="NCBI Taxonomy" id="1441469"/>
    <lineage>
        <taxon>Eukaryota</taxon>
        <taxon>Fungi</taxon>
        <taxon>Dikarya</taxon>
        <taxon>Ascomycota</taxon>
        <taxon>Pezizomycotina</taxon>
        <taxon>Eurotiomycetes</taxon>
        <taxon>Eurotiomycetidae</taxon>
        <taxon>Eurotiales</taxon>
        <taxon>Trichocomaceae</taxon>
        <taxon>Talaromyces</taxon>
        <taxon>Talaromyces sect. Trachyspermi</taxon>
    </lineage>
</organism>
<dbReference type="AlphaFoldDB" id="A0A225AX10"/>
<dbReference type="InterPro" id="IPR050309">
    <property type="entry name" value="Type-B_Carboxylest/Lipase"/>
</dbReference>
<dbReference type="EMBL" id="LFMY01000006">
    <property type="protein sequence ID" value="OKL60159.1"/>
    <property type="molecule type" value="Genomic_DNA"/>
</dbReference>
<dbReference type="PROSITE" id="PS00941">
    <property type="entry name" value="CARBOXYLESTERASE_B_2"/>
    <property type="match status" value="1"/>
</dbReference>
<dbReference type="EC" id="3.1.1.-" evidence="3"/>
<dbReference type="OrthoDB" id="408631at2759"/>
<dbReference type="Gene3D" id="3.40.50.1820">
    <property type="entry name" value="alpha/beta hydrolase"/>
    <property type="match status" value="1"/>
</dbReference>
<dbReference type="Pfam" id="PF00135">
    <property type="entry name" value="COesterase"/>
    <property type="match status" value="1"/>
</dbReference>
<reference evidence="5 6" key="1">
    <citation type="submission" date="2015-06" db="EMBL/GenBank/DDBJ databases">
        <title>Talaromyces atroroseus IBT 11181 draft genome.</title>
        <authorList>
            <person name="Rasmussen K.B."/>
            <person name="Rasmussen S."/>
            <person name="Petersen B."/>
            <person name="Sicheritz-Ponten T."/>
            <person name="Mortensen U.H."/>
            <person name="Thrane U."/>
        </authorList>
    </citation>
    <scope>NUCLEOTIDE SEQUENCE [LARGE SCALE GENOMIC DNA]</scope>
    <source>
        <strain evidence="5 6">IBT 11181</strain>
    </source>
</reference>
<dbReference type="InterPro" id="IPR019826">
    <property type="entry name" value="Carboxylesterase_B_AS"/>
</dbReference>
<dbReference type="Proteomes" id="UP000214365">
    <property type="component" value="Unassembled WGS sequence"/>
</dbReference>
<evidence type="ECO:0000256" key="3">
    <source>
        <dbReference type="RuleBase" id="RU361235"/>
    </source>
</evidence>
<keyword evidence="6" id="KW-1185">Reference proteome</keyword>
<dbReference type="InterPro" id="IPR029058">
    <property type="entry name" value="AB_hydrolase_fold"/>
</dbReference>
<dbReference type="STRING" id="1441469.A0A225AX10"/>
<evidence type="ECO:0000259" key="4">
    <source>
        <dbReference type="Pfam" id="PF00135"/>
    </source>
</evidence>